<proteinExistence type="predicted"/>
<name>A0A1G5Q8X1_9GAMM</name>
<sequence length="60" mass="6840">MHRERDDGRITMDTDQITVRQTHIVEGLWSRPWEPRSCCGGLELACLDQFTPKPGAYPAP</sequence>
<keyword evidence="2" id="KW-1185">Reference proteome</keyword>
<organism evidence="1 2">
    <name type="scientific">Thiohalomonas denitrificans</name>
    <dbReference type="NCBI Taxonomy" id="415747"/>
    <lineage>
        <taxon>Bacteria</taxon>
        <taxon>Pseudomonadati</taxon>
        <taxon>Pseudomonadota</taxon>
        <taxon>Gammaproteobacteria</taxon>
        <taxon>Thiohalomonadales</taxon>
        <taxon>Thiohalomonadaceae</taxon>
        <taxon>Thiohalomonas</taxon>
    </lineage>
</organism>
<gene>
    <name evidence="1" type="ORF">SAMN03097708_01604</name>
</gene>
<dbReference type="EMBL" id="FMWD01000004">
    <property type="protein sequence ID" value="SCZ58102.1"/>
    <property type="molecule type" value="Genomic_DNA"/>
</dbReference>
<evidence type="ECO:0000313" key="1">
    <source>
        <dbReference type="EMBL" id="SCZ58102.1"/>
    </source>
</evidence>
<dbReference type="Proteomes" id="UP000199648">
    <property type="component" value="Unassembled WGS sequence"/>
</dbReference>
<dbReference type="STRING" id="415747.SAMN03097708_01604"/>
<dbReference type="AlphaFoldDB" id="A0A1G5Q8X1"/>
<protein>
    <submittedName>
        <fullName evidence="1">Uncharacterized protein</fullName>
    </submittedName>
</protein>
<evidence type="ECO:0000313" key="2">
    <source>
        <dbReference type="Proteomes" id="UP000199648"/>
    </source>
</evidence>
<accession>A0A1G5Q8X1</accession>
<reference evidence="1 2" key="1">
    <citation type="submission" date="2016-10" db="EMBL/GenBank/DDBJ databases">
        <authorList>
            <person name="de Groot N.N."/>
        </authorList>
    </citation>
    <scope>NUCLEOTIDE SEQUENCE [LARGE SCALE GENOMIC DNA]</scope>
    <source>
        <strain evidence="1 2">HLD2</strain>
    </source>
</reference>